<sequence>APARWVAVAPPFVSWWRGEIVAKSEREKETKQERDPRERDCEREELATPLCAAVLSPSTIACRSPPSHDRTVEQREDTRWWFVTMILSPLLSPSSAPSRRSIAIAGVVLFCHLHSLLLLCRHET</sequence>
<gene>
    <name evidence="1" type="ORF">PIB30_087022</name>
</gene>
<comment type="caution">
    <text evidence="1">The sequence shown here is derived from an EMBL/GenBank/DDBJ whole genome shotgun (WGS) entry which is preliminary data.</text>
</comment>
<feature type="non-terminal residue" evidence="1">
    <location>
        <position position="1"/>
    </location>
</feature>
<name>A0ABU6TSR9_9FABA</name>
<organism evidence="1 2">
    <name type="scientific">Stylosanthes scabra</name>
    <dbReference type="NCBI Taxonomy" id="79078"/>
    <lineage>
        <taxon>Eukaryota</taxon>
        <taxon>Viridiplantae</taxon>
        <taxon>Streptophyta</taxon>
        <taxon>Embryophyta</taxon>
        <taxon>Tracheophyta</taxon>
        <taxon>Spermatophyta</taxon>
        <taxon>Magnoliopsida</taxon>
        <taxon>eudicotyledons</taxon>
        <taxon>Gunneridae</taxon>
        <taxon>Pentapetalae</taxon>
        <taxon>rosids</taxon>
        <taxon>fabids</taxon>
        <taxon>Fabales</taxon>
        <taxon>Fabaceae</taxon>
        <taxon>Papilionoideae</taxon>
        <taxon>50 kb inversion clade</taxon>
        <taxon>dalbergioids sensu lato</taxon>
        <taxon>Dalbergieae</taxon>
        <taxon>Pterocarpus clade</taxon>
        <taxon>Stylosanthes</taxon>
    </lineage>
</organism>
<evidence type="ECO:0000313" key="1">
    <source>
        <dbReference type="EMBL" id="MED6151927.1"/>
    </source>
</evidence>
<keyword evidence="2" id="KW-1185">Reference proteome</keyword>
<dbReference type="EMBL" id="JASCZI010092136">
    <property type="protein sequence ID" value="MED6151927.1"/>
    <property type="molecule type" value="Genomic_DNA"/>
</dbReference>
<proteinExistence type="predicted"/>
<evidence type="ECO:0000313" key="2">
    <source>
        <dbReference type="Proteomes" id="UP001341840"/>
    </source>
</evidence>
<dbReference type="Proteomes" id="UP001341840">
    <property type="component" value="Unassembled WGS sequence"/>
</dbReference>
<reference evidence="1 2" key="1">
    <citation type="journal article" date="2023" name="Plants (Basel)">
        <title>Bridging the Gap: Combining Genomics and Transcriptomics Approaches to Understand Stylosanthes scabra, an Orphan Legume from the Brazilian Caatinga.</title>
        <authorList>
            <person name="Ferreira-Neto J.R.C."/>
            <person name="da Silva M.D."/>
            <person name="Binneck E."/>
            <person name="de Melo N.F."/>
            <person name="da Silva R.H."/>
            <person name="de Melo A.L.T.M."/>
            <person name="Pandolfi V."/>
            <person name="Bustamante F.O."/>
            <person name="Brasileiro-Vidal A.C."/>
            <person name="Benko-Iseppon A.M."/>
        </authorList>
    </citation>
    <scope>NUCLEOTIDE SEQUENCE [LARGE SCALE GENOMIC DNA]</scope>
    <source>
        <tissue evidence="1">Leaves</tissue>
    </source>
</reference>
<protein>
    <submittedName>
        <fullName evidence="1">Uncharacterized protein</fullName>
    </submittedName>
</protein>
<accession>A0ABU6TSR9</accession>